<dbReference type="OMA" id="HLARLTW"/>
<feature type="transmembrane region" description="Helical" evidence="2">
    <location>
        <begin position="56"/>
        <end position="73"/>
    </location>
</feature>
<feature type="compositionally biased region" description="Polar residues" evidence="1">
    <location>
        <begin position="146"/>
        <end position="155"/>
    </location>
</feature>
<gene>
    <name evidence="3" type="ORF">BAUCODRAFT_121596</name>
</gene>
<organism evidence="3 4">
    <name type="scientific">Baudoinia panamericana (strain UAMH 10762)</name>
    <name type="common">Angels' share fungus</name>
    <name type="synonym">Baudoinia compniacensis (strain UAMH 10762)</name>
    <dbReference type="NCBI Taxonomy" id="717646"/>
    <lineage>
        <taxon>Eukaryota</taxon>
        <taxon>Fungi</taxon>
        <taxon>Dikarya</taxon>
        <taxon>Ascomycota</taxon>
        <taxon>Pezizomycotina</taxon>
        <taxon>Dothideomycetes</taxon>
        <taxon>Dothideomycetidae</taxon>
        <taxon>Mycosphaerellales</taxon>
        <taxon>Teratosphaeriaceae</taxon>
        <taxon>Baudoinia</taxon>
    </lineage>
</organism>
<dbReference type="RefSeq" id="XP_007675640.1">
    <property type="nucleotide sequence ID" value="XM_007677450.1"/>
</dbReference>
<sequence length="188" mass="21041">MADKWHIASVATAALYVLRPLAVLIWYIVRYIIFVVVILLQFLYQPLRFLLQPFIYFGRLILLCLLVPFQLLAKLETIYIYLGVAAIVGALVGLALSYTYGSISTALHLDAKSGPARLRTARQYREANRKRREKAEVPLIPPAPSSPVTMSSGQPSPAHLSLSDSARKTRRGKGLLNQTIIEELDSEY</sequence>
<evidence type="ECO:0000313" key="4">
    <source>
        <dbReference type="Proteomes" id="UP000011761"/>
    </source>
</evidence>
<keyword evidence="2" id="KW-0812">Transmembrane</keyword>
<evidence type="ECO:0000256" key="2">
    <source>
        <dbReference type="SAM" id="Phobius"/>
    </source>
</evidence>
<dbReference type="OrthoDB" id="4502894at2759"/>
<dbReference type="Proteomes" id="UP000011761">
    <property type="component" value="Unassembled WGS sequence"/>
</dbReference>
<protein>
    <submittedName>
        <fullName evidence="3">Uncharacterized protein</fullName>
    </submittedName>
</protein>
<evidence type="ECO:0000256" key="1">
    <source>
        <dbReference type="SAM" id="MobiDB-lite"/>
    </source>
</evidence>
<dbReference type="eggNOG" id="ENOG502SUW6">
    <property type="taxonomic scope" value="Eukaryota"/>
</dbReference>
<dbReference type="HOGENOM" id="CLU_127248_0_0_1"/>
<dbReference type="AlphaFoldDB" id="M2ND06"/>
<proteinExistence type="predicted"/>
<keyword evidence="4" id="KW-1185">Reference proteome</keyword>
<feature type="transmembrane region" description="Helical" evidence="2">
    <location>
        <begin position="79"/>
        <end position="100"/>
    </location>
</feature>
<dbReference type="GeneID" id="19107624"/>
<dbReference type="KEGG" id="bcom:BAUCODRAFT_121596"/>
<keyword evidence="2" id="KW-0472">Membrane</keyword>
<name>M2ND06_BAUPA</name>
<feature type="region of interest" description="Disordered" evidence="1">
    <location>
        <begin position="125"/>
        <end position="174"/>
    </location>
</feature>
<reference evidence="3 4" key="1">
    <citation type="journal article" date="2012" name="PLoS Pathog.">
        <title>Diverse lifestyles and strategies of plant pathogenesis encoded in the genomes of eighteen Dothideomycetes fungi.</title>
        <authorList>
            <person name="Ohm R.A."/>
            <person name="Feau N."/>
            <person name="Henrissat B."/>
            <person name="Schoch C.L."/>
            <person name="Horwitz B.A."/>
            <person name="Barry K.W."/>
            <person name="Condon B.J."/>
            <person name="Copeland A.C."/>
            <person name="Dhillon B."/>
            <person name="Glaser F."/>
            <person name="Hesse C.N."/>
            <person name="Kosti I."/>
            <person name="LaButti K."/>
            <person name="Lindquist E.A."/>
            <person name="Lucas S."/>
            <person name="Salamov A.A."/>
            <person name="Bradshaw R.E."/>
            <person name="Ciuffetti L."/>
            <person name="Hamelin R.C."/>
            <person name="Kema G.H.J."/>
            <person name="Lawrence C."/>
            <person name="Scott J.A."/>
            <person name="Spatafora J.W."/>
            <person name="Turgeon B.G."/>
            <person name="de Wit P.J.G.M."/>
            <person name="Zhong S."/>
            <person name="Goodwin S.B."/>
            <person name="Grigoriev I.V."/>
        </authorList>
    </citation>
    <scope>NUCLEOTIDE SEQUENCE [LARGE SCALE GENOMIC DNA]</scope>
    <source>
        <strain evidence="3 4">UAMH 10762</strain>
    </source>
</reference>
<evidence type="ECO:0000313" key="3">
    <source>
        <dbReference type="EMBL" id="EMC97079.1"/>
    </source>
</evidence>
<dbReference type="EMBL" id="KB445554">
    <property type="protein sequence ID" value="EMC97079.1"/>
    <property type="molecule type" value="Genomic_DNA"/>
</dbReference>
<feature type="transmembrane region" description="Helical" evidence="2">
    <location>
        <begin position="24"/>
        <end position="44"/>
    </location>
</feature>
<accession>M2ND06</accession>
<keyword evidence="2" id="KW-1133">Transmembrane helix</keyword>